<evidence type="ECO:0008006" key="4">
    <source>
        <dbReference type="Google" id="ProtNLM"/>
    </source>
</evidence>
<organism evidence="2 3">
    <name type="scientific">Halogeometricum limi</name>
    <dbReference type="NCBI Taxonomy" id="555875"/>
    <lineage>
        <taxon>Archaea</taxon>
        <taxon>Methanobacteriati</taxon>
        <taxon>Methanobacteriota</taxon>
        <taxon>Stenosarchaea group</taxon>
        <taxon>Halobacteria</taxon>
        <taxon>Halobacteriales</taxon>
        <taxon>Haloferacaceae</taxon>
        <taxon>Halogeometricum</taxon>
    </lineage>
</organism>
<evidence type="ECO:0000313" key="3">
    <source>
        <dbReference type="Proteomes" id="UP000243250"/>
    </source>
</evidence>
<accession>A0A1I6FZE7</accession>
<dbReference type="STRING" id="555875.SAMN04488124_0596"/>
<feature type="compositionally biased region" description="Acidic residues" evidence="1">
    <location>
        <begin position="21"/>
        <end position="35"/>
    </location>
</feature>
<name>A0A1I6FZE7_9EURY</name>
<reference evidence="3" key="1">
    <citation type="submission" date="2016-10" db="EMBL/GenBank/DDBJ databases">
        <authorList>
            <person name="Varghese N."/>
            <person name="Submissions S."/>
        </authorList>
    </citation>
    <scope>NUCLEOTIDE SEQUENCE [LARGE SCALE GENOMIC DNA]</scope>
    <source>
        <strain evidence="3">CGMCC 1.8711</strain>
    </source>
</reference>
<feature type="region of interest" description="Disordered" evidence="1">
    <location>
        <begin position="327"/>
        <end position="373"/>
    </location>
</feature>
<protein>
    <recommendedName>
        <fullName evidence="4">Sugar lactone lactonase YvrE</fullName>
    </recommendedName>
</protein>
<dbReference type="Pfam" id="PF20067">
    <property type="entry name" value="SSL_N"/>
    <property type="match status" value="1"/>
</dbReference>
<feature type="compositionally biased region" description="Acidic residues" evidence="1">
    <location>
        <begin position="346"/>
        <end position="373"/>
    </location>
</feature>
<dbReference type="EMBL" id="FOYS01000001">
    <property type="protein sequence ID" value="SFR35302.1"/>
    <property type="molecule type" value="Genomic_DNA"/>
</dbReference>
<gene>
    <name evidence="2" type="ORF">SAMN04488124_0596</name>
</gene>
<evidence type="ECO:0000313" key="2">
    <source>
        <dbReference type="EMBL" id="SFR35302.1"/>
    </source>
</evidence>
<dbReference type="SUPFAM" id="SSF63829">
    <property type="entry name" value="Calcium-dependent phosphotriesterase"/>
    <property type="match status" value="1"/>
</dbReference>
<sequence length="373" mass="38782">MFGTGLALSSFAAGTAAAQADGEDGDGSEPGDGGDGDGRTVPVETVVDVRGEPVPENLALDCDGTLYFGITAGEVWEVTNPQTQQTGLMTADLRRVATLPGSVVGVEVVPGGSIYVASSTGGEDTGVWEVPRDGHAPFPLAAVSGFPNDVLYDPDFGRLLVTESVNGAVYEVPLDDTDPEATVWFEDERLDTDSFGANGLAFGRDGSVYVAVTRATDEDENDVGRLVRVPVGGDGSAGDGETYLESAEIFGADGITTYGPDVYVAANSQNRVVRVTPEREVETIAGGDDGLVFPSDVLFGVTPRQRSDLFVCNFANQTPEEGAILRAHPFADEDDDGDETGNGGDGTDDTDEGEGDDGETDEGGDEQSTESQE</sequence>
<proteinExistence type="predicted"/>
<evidence type="ECO:0000256" key="1">
    <source>
        <dbReference type="SAM" id="MobiDB-lite"/>
    </source>
</evidence>
<dbReference type="AlphaFoldDB" id="A0A1I6FZE7"/>
<dbReference type="Proteomes" id="UP000243250">
    <property type="component" value="Unassembled WGS sequence"/>
</dbReference>
<dbReference type="Gene3D" id="2.120.10.30">
    <property type="entry name" value="TolB, C-terminal domain"/>
    <property type="match status" value="1"/>
</dbReference>
<keyword evidence="3" id="KW-1185">Reference proteome</keyword>
<feature type="region of interest" description="Disordered" evidence="1">
    <location>
        <begin position="14"/>
        <end position="41"/>
    </location>
</feature>
<dbReference type="InterPro" id="IPR011042">
    <property type="entry name" value="6-blade_b-propeller_TolB-like"/>
</dbReference>